<dbReference type="EMBL" id="AQQV01000003">
    <property type="protein sequence ID" value="ORE85935.1"/>
    <property type="molecule type" value="Genomic_DNA"/>
</dbReference>
<dbReference type="NCBIfam" id="TIGR00745">
    <property type="entry name" value="apbA_panE"/>
    <property type="match status" value="1"/>
</dbReference>
<evidence type="ECO:0000256" key="9">
    <source>
        <dbReference type="ARBA" id="ARBA00048793"/>
    </source>
</evidence>
<dbReference type="SUPFAM" id="SSF51735">
    <property type="entry name" value="NAD(P)-binding Rossmann-fold domains"/>
    <property type="match status" value="1"/>
</dbReference>
<keyword evidence="5 10" id="KW-0566">Pantothenate biosynthesis</keyword>
<dbReference type="GO" id="GO:0005737">
    <property type="term" value="C:cytoplasm"/>
    <property type="evidence" value="ECO:0007669"/>
    <property type="project" value="TreeGrafter"/>
</dbReference>
<comment type="catalytic activity">
    <reaction evidence="9 10">
        <text>(R)-pantoate + NADP(+) = 2-dehydropantoate + NADPH + H(+)</text>
        <dbReference type="Rhea" id="RHEA:16233"/>
        <dbReference type="ChEBI" id="CHEBI:11561"/>
        <dbReference type="ChEBI" id="CHEBI:15378"/>
        <dbReference type="ChEBI" id="CHEBI:15980"/>
        <dbReference type="ChEBI" id="CHEBI:57783"/>
        <dbReference type="ChEBI" id="CHEBI:58349"/>
        <dbReference type="EC" id="1.1.1.169"/>
    </reaction>
</comment>
<dbReference type="GO" id="GO:0008677">
    <property type="term" value="F:2-dehydropantoate 2-reductase activity"/>
    <property type="evidence" value="ECO:0007669"/>
    <property type="project" value="UniProtKB-EC"/>
</dbReference>
<dbReference type="Pfam" id="PF08546">
    <property type="entry name" value="ApbA_C"/>
    <property type="match status" value="1"/>
</dbReference>
<feature type="domain" description="Ketopantoate reductase C-terminal" evidence="12">
    <location>
        <begin position="178"/>
        <end position="316"/>
    </location>
</feature>
<evidence type="ECO:0000256" key="1">
    <source>
        <dbReference type="ARBA" id="ARBA00004994"/>
    </source>
</evidence>
<comment type="pathway">
    <text evidence="1 10">Cofactor biosynthesis; (R)-pantothenate biosynthesis; (R)-pantoate from 3-methyl-2-oxobutanoate: step 2/2.</text>
</comment>
<comment type="function">
    <text evidence="10">Catalyzes the NADPH-dependent reduction of ketopantoate into pantoic acid.</text>
</comment>
<dbReference type="PANTHER" id="PTHR43765:SF2">
    <property type="entry name" value="2-DEHYDROPANTOATE 2-REDUCTASE"/>
    <property type="match status" value="1"/>
</dbReference>
<evidence type="ECO:0000256" key="3">
    <source>
        <dbReference type="ARBA" id="ARBA00013014"/>
    </source>
</evidence>
<dbReference type="InterPro" id="IPR013328">
    <property type="entry name" value="6PGD_dom2"/>
</dbReference>
<evidence type="ECO:0000256" key="2">
    <source>
        <dbReference type="ARBA" id="ARBA00007870"/>
    </source>
</evidence>
<dbReference type="PANTHER" id="PTHR43765">
    <property type="entry name" value="2-DEHYDROPANTOATE 2-REDUCTASE-RELATED"/>
    <property type="match status" value="1"/>
</dbReference>
<dbReference type="EC" id="1.1.1.169" evidence="3 10"/>
<dbReference type="OrthoDB" id="6530772at2"/>
<dbReference type="InterPro" id="IPR013752">
    <property type="entry name" value="KPA_reductase"/>
</dbReference>
<comment type="caution">
    <text evidence="13">The sequence shown here is derived from an EMBL/GenBank/DDBJ whole genome shotgun (WGS) entry which is preliminary data.</text>
</comment>
<evidence type="ECO:0000256" key="7">
    <source>
        <dbReference type="ARBA" id="ARBA00023002"/>
    </source>
</evidence>
<dbReference type="InterPro" id="IPR008927">
    <property type="entry name" value="6-PGluconate_DH-like_C_sf"/>
</dbReference>
<reference evidence="13 14" key="1">
    <citation type="submission" date="2013-04" db="EMBL/GenBank/DDBJ databases">
        <title>Oceanococcus atlanticus 22II-S10r2 Genome Sequencing.</title>
        <authorList>
            <person name="Lai Q."/>
            <person name="Li G."/>
            <person name="Shao Z."/>
        </authorList>
    </citation>
    <scope>NUCLEOTIDE SEQUENCE [LARGE SCALE GENOMIC DNA]</scope>
    <source>
        <strain evidence="13 14">22II-S10r2</strain>
    </source>
</reference>
<dbReference type="RefSeq" id="WP_083561965.1">
    <property type="nucleotide sequence ID" value="NZ_AQQV01000003.1"/>
</dbReference>
<keyword evidence="6 10" id="KW-0521">NADP</keyword>
<organism evidence="13 14">
    <name type="scientific">Oceanococcus atlanticus</name>
    <dbReference type="NCBI Taxonomy" id="1317117"/>
    <lineage>
        <taxon>Bacteria</taxon>
        <taxon>Pseudomonadati</taxon>
        <taxon>Pseudomonadota</taxon>
        <taxon>Gammaproteobacteria</taxon>
        <taxon>Chromatiales</taxon>
        <taxon>Oceanococcaceae</taxon>
        <taxon>Oceanococcus</taxon>
    </lineage>
</organism>
<dbReference type="InterPro" id="IPR050838">
    <property type="entry name" value="Ketopantoate_reductase"/>
</dbReference>
<proteinExistence type="inferred from homology"/>
<evidence type="ECO:0000256" key="4">
    <source>
        <dbReference type="ARBA" id="ARBA00019465"/>
    </source>
</evidence>
<dbReference type="SUPFAM" id="SSF48179">
    <property type="entry name" value="6-phosphogluconate dehydrogenase C-terminal domain-like"/>
    <property type="match status" value="1"/>
</dbReference>
<keyword evidence="7 10" id="KW-0560">Oxidoreductase</keyword>
<keyword evidence="14" id="KW-1185">Reference proteome</keyword>
<protein>
    <recommendedName>
        <fullName evidence="4 10">2-dehydropantoate 2-reductase</fullName>
        <ecNumber evidence="3 10">1.1.1.169</ecNumber>
    </recommendedName>
    <alternativeName>
        <fullName evidence="8 10">Ketopantoate reductase</fullName>
    </alternativeName>
</protein>
<name>A0A1Y1SC79_9GAMM</name>
<comment type="similarity">
    <text evidence="2 10">Belongs to the ketopantoate reductase family.</text>
</comment>
<evidence type="ECO:0000313" key="14">
    <source>
        <dbReference type="Proteomes" id="UP000192342"/>
    </source>
</evidence>
<dbReference type="Gene3D" id="1.10.1040.10">
    <property type="entry name" value="N-(1-d-carboxylethyl)-l-norvaline Dehydrogenase, domain 2"/>
    <property type="match status" value="1"/>
</dbReference>
<dbReference type="InterPro" id="IPR036291">
    <property type="entry name" value="NAD(P)-bd_dom_sf"/>
</dbReference>
<dbReference type="Pfam" id="PF02558">
    <property type="entry name" value="ApbA"/>
    <property type="match status" value="1"/>
</dbReference>
<dbReference type="GO" id="GO:0050661">
    <property type="term" value="F:NADP binding"/>
    <property type="evidence" value="ECO:0007669"/>
    <property type="project" value="TreeGrafter"/>
</dbReference>
<evidence type="ECO:0000256" key="10">
    <source>
        <dbReference type="RuleBase" id="RU362068"/>
    </source>
</evidence>
<dbReference type="GO" id="GO:0015940">
    <property type="term" value="P:pantothenate biosynthetic process"/>
    <property type="evidence" value="ECO:0007669"/>
    <property type="project" value="UniProtKB-UniPathway"/>
</dbReference>
<dbReference type="InterPro" id="IPR003710">
    <property type="entry name" value="ApbA"/>
</dbReference>
<feature type="domain" description="Ketopantoate reductase N-terminal" evidence="11">
    <location>
        <begin position="5"/>
        <end position="154"/>
    </location>
</feature>
<sequence>MKPLVIFGAGSIGCYIGGRLAASGTAVHLVGRPALGETLDEHGIQTSDHLGGRWHARRDQFRYASDVSDDFPATDVVLVCVKSAATAEAGAALADVLAPGTLVISFQNGLHNAEVLAQALPHCEVLTGMVPFNVVNQGQGHFHQGSQGQLEVQQATAIARIGAAFDAAGLTLQQHPDMAAVLWSKLILNLNNPINALAGIPLKTELSQRSYRRALALAQIETLRLLEQANIATAKIIALPTPWLPHALSVPDWLFRILGGKMLAIDPQARSSMWEDLERGRRTEIDWINGEVVRLAESLGQQAPVNRMLIQLIREAEQGGRRDWSGDELLAVLRCAATAAP</sequence>
<evidence type="ECO:0000259" key="11">
    <source>
        <dbReference type="Pfam" id="PF02558"/>
    </source>
</evidence>
<accession>A0A1Y1SC79</accession>
<dbReference type="Gene3D" id="3.40.50.720">
    <property type="entry name" value="NAD(P)-binding Rossmann-like Domain"/>
    <property type="match status" value="1"/>
</dbReference>
<evidence type="ECO:0000256" key="5">
    <source>
        <dbReference type="ARBA" id="ARBA00022655"/>
    </source>
</evidence>
<dbReference type="AlphaFoldDB" id="A0A1Y1SC79"/>
<evidence type="ECO:0000256" key="8">
    <source>
        <dbReference type="ARBA" id="ARBA00032024"/>
    </source>
</evidence>
<dbReference type="Proteomes" id="UP000192342">
    <property type="component" value="Unassembled WGS sequence"/>
</dbReference>
<gene>
    <name evidence="13" type="ORF">ATO7_11598</name>
</gene>
<dbReference type="UniPathway" id="UPA00028">
    <property type="reaction ID" value="UER00004"/>
</dbReference>
<dbReference type="InterPro" id="IPR013332">
    <property type="entry name" value="KPR_N"/>
</dbReference>
<evidence type="ECO:0000256" key="6">
    <source>
        <dbReference type="ARBA" id="ARBA00022857"/>
    </source>
</evidence>
<evidence type="ECO:0000259" key="12">
    <source>
        <dbReference type="Pfam" id="PF08546"/>
    </source>
</evidence>
<dbReference type="NCBIfam" id="NF006083">
    <property type="entry name" value="PRK08229.1"/>
    <property type="match status" value="1"/>
</dbReference>
<dbReference type="STRING" id="1317117.ATO7_11598"/>
<evidence type="ECO:0000313" key="13">
    <source>
        <dbReference type="EMBL" id="ORE85935.1"/>
    </source>
</evidence>